<feature type="compositionally biased region" description="Low complexity" evidence="1">
    <location>
        <begin position="83"/>
        <end position="92"/>
    </location>
</feature>
<evidence type="ECO:0000256" key="2">
    <source>
        <dbReference type="SAM" id="Phobius"/>
    </source>
</evidence>
<accession>A0A0E1W8D2</accession>
<organism evidence="3">
    <name type="scientific">Burkholderia pseudomallei 1710a</name>
    <dbReference type="NCBI Taxonomy" id="320371"/>
    <lineage>
        <taxon>Bacteria</taxon>
        <taxon>Pseudomonadati</taxon>
        <taxon>Pseudomonadota</taxon>
        <taxon>Betaproteobacteria</taxon>
        <taxon>Burkholderiales</taxon>
        <taxon>Burkholderiaceae</taxon>
        <taxon>Burkholderia</taxon>
        <taxon>pseudomallei group</taxon>
    </lineage>
</organism>
<evidence type="ECO:0000256" key="1">
    <source>
        <dbReference type="SAM" id="MobiDB-lite"/>
    </source>
</evidence>
<proteinExistence type="predicted"/>
<keyword evidence="2" id="KW-1133">Transmembrane helix</keyword>
<feature type="region of interest" description="Disordered" evidence="1">
    <location>
        <begin position="60"/>
        <end position="92"/>
    </location>
</feature>
<keyword evidence="2" id="KW-0812">Transmembrane</keyword>
<evidence type="ECO:0000313" key="3">
    <source>
        <dbReference type="EMBL" id="EET09500.1"/>
    </source>
</evidence>
<dbReference type="HOGENOM" id="CLU_2506374_0_0_4"/>
<gene>
    <name evidence="3" type="ORF">BURPS1710A_2098</name>
</gene>
<dbReference type="AlphaFoldDB" id="A0A0E1W8D2"/>
<dbReference type="EMBL" id="CM000832">
    <property type="protein sequence ID" value="EET09500.1"/>
    <property type="molecule type" value="Genomic_DNA"/>
</dbReference>
<feature type="transmembrane region" description="Helical" evidence="2">
    <location>
        <begin position="6"/>
        <end position="23"/>
    </location>
</feature>
<name>A0A0E1W8D2_BURPE</name>
<dbReference type="Proteomes" id="UP000001812">
    <property type="component" value="Chromosome I"/>
</dbReference>
<sequence>MPGASRAFSFFVFRFSFFVFMFARRAPRAGRSALRVLHARTVRGNIVRAPRSCVHLASNRAANRAAAEPTLRASNRPRRASARRFPASATTG</sequence>
<keyword evidence="2" id="KW-0472">Membrane</keyword>
<reference evidence="3" key="1">
    <citation type="submission" date="2009-05" db="EMBL/GenBank/DDBJ databases">
        <authorList>
            <person name="Harkins D.M."/>
            <person name="DeShazer D."/>
            <person name="Woods D.E."/>
            <person name="Brinkac L.M."/>
            <person name="Brown K.A."/>
            <person name="Hung G.C."/>
            <person name="Tuanyok A."/>
            <person name="Zhang B."/>
            <person name="Nierman W.C."/>
        </authorList>
    </citation>
    <scope>NUCLEOTIDE SEQUENCE [LARGE SCALE GENOMIC DNA]</scope>
    <source>
        <strain evidence="3">1710a</strain>
    </source>
</reference>
<protein>
    <submittedName>
        <fullName evidence="3">Uncharacterized protein</fullName>
    </submittedName>
</protein>